<feature type="signal peptide" evidence="2">
    <location>
        <begin position="1"/>
        <end position="30"/>
    </location>
</feature>
<dbReference type="AlphaFoldDB" id="A0A9D9E0I1"/>
<dbReference type="EMBL" id="JADIMX010000105">
    <property type="protein sequence ID" value="MBO8434744.1"/>
    <property type="molecule type" value="Genomic_DNA"/>
</dbReference>
<name>A0A9D9E0I1_9FIRM</name>
<evidence type="ECO:0000256" key="2">
    <source>
        <dbReference type="SAM" id="SignalP"/>
    </source>
</evidence>
<evidence type="ECO:0000313" key="4">
    <source>
        <dbReference type="Proteomes" id="UP000823611"/>
    </source>
</evidence>
<evidence type="ECO:0000256" key="1">
    <source>
        <dbReference type="SAM" id="MobiDB-lite"/>
    </source>
</evidence>
<proteinExistence type="predicted"/>
<evidence type="ECO:0000313" key="3">
    <source>
        <dbReference type="EMBL" id="MBO8434744.1"/>
    </source>
</evidence>
<protein>
    <submittedName>
        <fullName evidence="3">Uncharacterized protein</fullName>
    </submittedName>
</protein>
<gene>
    <name evidence="3" type="ORF">IAC55_05420</name>
</gene>
<feature type="compositionally biased region" description="Low complexity" evidence="1">
    <location>
        <begin position="90"/>
        <end position="100"/>
    </location>
</feature>
<organism evidence="3 4">
    <name type="scientific">Candidatus Fimicola merdigallinarum</name>
    <dbReference type="NCBI Taxonomy" id="2840819"/>
    <lineage>
        <taxon>Bacteria</taxon>
        <taxon>Bacillati</taxon>
        <taxon>Bacillota</taxon>
        <taxon>Clostridia</taxon>
        <taxon>Lachnospirales</taxon>
        <taxon>Lachnospiraceae</taxon>
        <taxon>Lachnospiraceae incertae sedis</taxon>
        <taxon>Candidatus Fimicola</taxon>
    </lineage>
</organism>
<keyword evidence="2" id="KW-0732">Signal</keyword>
<accession>A0A9D9E0I1</accession>
<feature type="chain" id="PRO_5038824008" evidence="2">
    <location>
        <begin position="31"/>
        <end position="188"/>
    </location>
</feature>
<feature type="region of interest" description="Disordered" evidence="1">
    <location>
        <begin position="83"/>
        <end position="102"/>
    </location>
</feature>
<reference evidence="3" key="2">
    <citation type="journal article" date="2021" name="PeerJ">
        <title>Extensive microbial diversity within the chicken gut microbiome revealed by metagenomics and culture.</title>
        <authorList>
            <person name="Gilroy R."/>
            <person name="Ravi A."/>
            <person name="Getino M."/>
            <person name="Pursley I."/>
            <person name="Horton D.L."/>
            <person name="Alikhan N.F."/>
            <person name="Baker D."/>
            <person name="Gharbi K."/>
            <person name="Hall N."/>
            <person name="Watson M."/>
            <person name="Adriaenssens E.M."/>
            <person name="Foster-Nyarko E."/>
            <person name="Jarju S."/>
            <person name="Secka A."/>
            <person name="Antonio M."/>
            <person name="Oren A."/>
            <person name="Chaudhuri R.R."/>
            <person name="La Ragione R."/>
            <person name="Hildebrand F."/>
            <person name="Pallen M.J."/>
        </authorList>
    </citation>
    <scope>NUCLEOTIDE SEQUENCE</scope>
    <source>
        <strain evidence="3">F6-4510</strain>
    </source>
</reference>
<reference evidence="3" key="1">
    <citation type="submission" date="2020-10" db="EMBL/GenBank/DDBJ databases">
        <authorList>
            <person name="Gilroy R."/>
        </authorList>
    </citation>
    <scope>NUCLEOTIDE SEQUENCE</scope>
    <source>
        <strain evidence="3">F6-4510</strain>
    </source>
</reference>
<comment type="caution">
    <text evidence="3">The sequence shown here is derived from an EMBL/GenBank/DDBJ whole genome shotgun (WGS) entry which is preliminary data.</text>
</comment>
<dbReference type="Proteomes" id="UP000823611">
    <property type="component" value="Unassembled WGS sequence"/>
</dbReference>
<sequence>MFKMKKNYAVLLVTASIIGGTIYSVSGANAEPGSSADPVVTKGYVDEKISELMDILGEKTGTNESAMSSADKEEIISSVLKELSKDSDNSDSSNEDTNSSMYTPVNAKKGQVILGGEGTEIILRSGQAVGYVEGVDGIVNATTGTEVGNKTKVSKNNILIVPRDDGRGVKITTDEAWFIIKGSYQIVG</sequence>